<reference evidence="16 17" key="1">
    <citation type="journal article" date="2003" name="Int. J. Syst. Evol. Microbiol.">
        <title>Bacillus nealsonii sp. nov., isolated from a spacecraft-assembly facility, whose spores are gamma-radiation resistant.</title>
        <authorList>
            <person name="Venkateswaran K."/>
            <person name="Kempf M."/>
            <person name="Chen F."/>
            <person name="Satomi M."/>
            <person name="Nicholson W."/>
            <person name="Kern R."/>
        </authorList>
    </citation>
    <scope>NUCLEOTIDE SEQUENCE [LARGE SCALE GENOMIC DNA]</scope>
    <source>
        <strain evidence="16 17">FO-92</strain>
    </source>
</reference>
<evidence type="ECO:0000256" key="13">
    <source>
        <dbReference type="ARBA" id="ARBA00023136"/>
    </source>
</evidence>
<dbReference type="SUPFAM" id="SSF55874">
    <property type="entry name" value="ATPase domain of HSP90 chaperone/DNA topoisomerase II/histidine kinase"/>
    <property type="match status" value="1"/>
</dbReference>
<keyword evidence="5" id="KW-0597">Phosphoprotein</keyword>
<dbReference type="CDD" id="cd00082">
    <property type="entry name" value="HisKA"/>
    <property type="match status" value="1"/>
</dbReference>
<dbReference type="Proteomes" id="UP000233375">
    <property type="component" value="Unassembled WGS sequence"/>
</dbReference>
<dbReference type="SMART" id="SM00388">
    <property type="entry name" value="HisKA"/>
    <property type="match status" value="1"/>
</dbReference>
<dbReference type="GO" id="GO:0005524">
    <property type="term" value="F:ATP binding"/>
    <property type="evidence" value="ECO:0007669"/>
    <property type="project" value="UniProtKB-KW"/>
</dbReference>
<dbReference type="EMBL" id="PISE01000064">
    <property type="protein sequence ID" value="PKG21753.1"/>
    <property type="molecule type" value="Genomic_DNA"/>
</dbReference>
<dbReference type="GO" id="GO:0005886">
    <property type="term" value="C:plasma membrane"/>
    <property type="evidence" value="ECO:0007669"/>
    <property type="project" value="UniProtKB-SubCell"/>
</dbReference>
<dbReference type="Gene3D" id="1.10.287.130">
    <property type="match status" value="1"/>
</dbReference>
<dbReference type="PROSITE" id="PS50109">
    <property type="entry name" value="HIS_KIN"/>
    <property type="match status" value="1"/>
</dbReference>
<dbReference type="OrthoDB" id="9815750at2"/>
<dbReference type="GO" id="GO:0000155">
    <property type="term" value="F:phosphorelay sensor kinase activity"/>
    <property type="evidence" value="ECO:0007669"/>
    <property type="project" value="InterPro"/>
</dbReference>
<dbReference type="Gene3D" id="3.30.565.10">
    <property type="entry name" value="Histidine kinase-like ATPase, C-terminal domain"/>
    <property type="match status" value="1"/>
</dbReference>
<evidence type="ECO:0000256" key="4">
    <source>
        <dbReference type="ARBA" id="ARBA00022475"/>
    </source>
</evidence>
<dbReference type="InterPro" id="IPR036890">
    <property type="entry name" value="HATPase_C_sf"/>
</dbReference>
<dbReference type="EC" id="2.7.13.3" evidence="3"/>
<comment type="caution">
    <text evidence="16">The sequence shown here is derived from an EMBL/GenBank/DDBJ whole genome shotgun (WGS) entry which is preliminary data.</text>
</comment>
<evidence type="ECO:0000256" key="9">
    <source>
        <dbReference type="ARBA" id="ARBA00022777"/>
    </source>
</evidence>
<protein>
    <recommendedName>
        <fullName evidence="3">histidine kinase</fullName>
        <ecNumber evidence="3">2.7.13.3</ecNumber>
    </recommendedName>
</protein>
<feature type="transmembrane region" description="Helical" evidence="14">
    <location>
        <begin position="113"/>
        <end position="134"/>
    </location>
</feature>
<keyword evidence="6" id="KW-0808">Transferase</keyword>
<comment type="subcellular location">
    <subcellularLocation>
        <location evidence="2">Cell membrane</location>
        <topology evidence="2">Multi-pass membrane protein</topology>
    </subcellularLocation>
</comment>
<keyword evidence="17" id="KW-1185">Reference proteome</keyword>
<feature type="domain" description="Histidine kinase" evidence="15">
    <location>
        <begin position="225"/>
        <end position="431"/>
    </location>
</feature>
<keyword evidence="13 14" id="KW-0472">Membrane</keyword>
<evidence type="ECO:0000256" key="3">
    <source>
        <dbReference type="ARBA" id="ARBA00012438"/>
    </source>
</evidence>
<dbReference type="InterPro" id="IPR003594">
    <property type="entry name" value="HATPase_dom"/>
</dbReference>
<feature type="transmembrane region" description="Helical" evidence="14">
    <location>
        <begin position="21"/>
        <end position="39"/>
    </location>
</feature>
<evidence type="ECO:0000256" key="6">
    <source>
        <dbReference type="ARBA" id="ARBA00022679"/>
    </source>
</evidence>
<keyword evidence="10" id="KW-0067">ATP-binding</keyword>
<dbReference type="PANTHER" id="PTHR43065:SF46">
    <property type="entry name" value="C4-DICARBOXYLATE TRANSPORT SENSOR PROTEIN DCTB"/>
    <property type="match status" value="1"/>
</dbReference>
<evidence type="ECO:0000313" key="17">
    <source>
        <dbReference type="Proteomes" id="UP000233375"/>
    </source>
</evidence>
<evidence type="ECO:0000256" key="7">
    <source>
        <dbReference type="ARBA" id="ARBA00022692"/>
    </source>
</evidence>
<feature type="transmembrane region" description="Helical" evidence="14">
    <location>
        <begin position="51"/>
        <end position="70"/>
    </location>
</feature>
<evidence type="ECO:0000256" key="5">
    <source>
        <dbReference type="ARBA" id="ARBA00022553"/>
    </source>
</evidence>
<organism evidence="16 17">
    <name type="scientific">Niallia nealsonii</name>
    <dbReference type="NCBI Taxonomy" id="115979"/>
    <lineage>
        <taxon>Bacteria</taxon>
        <taxon>Bacillati</taxon>
        <taxon>Bacillota</taxon>
        <taxon>Bacilli</taxon>
        <taxon>Bacillales</taxon>
        <taxon>Bacillaceae</taxon>
        <taxon>Niallia</taxon>
    </lineage>
</organism>
<dbReference type="PANTHER" id="PTHR43065">
    <property type="entry name" value="SENSOR HISTIDINE KINASE"/>
    <property type="match status" value="1"/>
</dbReference>
<feature type="transmembrane region" description="Helical" evidence="14">
    <location>
        <begin position="179"/>
        <end position="197"/>
    </location>
</feature>
<evidence type="ECO:0000256" key="10">
    <source>
        <dbReference type="ARBA" id="ARBA00022840"/>
    </source>
</evidence>
<feature type="transmembrane region" description="Helical" evidence="14">
    <location>
        <begin position="82"/>
        <end position="107"/>
    </location>
</feature>
<evidence type="ECO:0000313" key="16">
    <source>
        <dbReference type="EMBL" id="PKG21753.1"/>
    </source>
</evidence>
<evidence type="ECO:0000259" key="15">
    <source>
        <dbReference type="PROSITE" id="PS50109"/>
    </source>
</evidence>
<dbReference type="SUPFAM" id="SSF47384">
    <property type="entry name" value="Homodimeric domain of signal transducing histidine kinase"/>
    <property type="match status" value="1"/>
</dbReference>
<evidence type="ECO:0000256" key="2">
    <source>
        <dbReference type="ARBA" id="ARBA00004651"/>
    </source>
</evidence>
<dbReference type="Pfam" id="PF00512">
    <property type="entry name" value="HisKA"/>
    <property type="match status" value="1"/>
</dbReference>
<dbReference type="GO" id="GO:0071555">
    <property type="term" value="P:cell wall organization"/>
    <property type="evidence" value="ECO:0007669"/>
    <property type="project" value="InterPro"/>
</dbReference>
<evidence type="ECO:0000256" key="8">
    <source>
        <dbReference type="ARBA" id="ARBA00022741"/>
    </source>
</evidence>
<accession>A0A2N0YWX2</accession>
<name>A0A2N0YWX2_9BACI</name>
<proteinExistence type="predicted"/>
<dbReference type="Pfam" id="PF07694">
    <property type="entry name" value="5TM-5TMR_LYT"/>
    <property type="match status" value="1"/>
</dbReference>
<evidence type="ECO:0000256" key="11">
    <source>
        <dbReference type="ARBA" id="ARBA00022989"/>
    </source>
</evidence>
<dbReference type="InterPro" id="IPR003661">
    <property type="entry name" value="HisK_dim/P_dom"/>
</dbReference>
<dbReference type="InterPro" id="IPR036097">
    <property type="entry name" value="HisK_dim/P_sf"/>
</dbReference>
<gene>
    <name evidence="16" type="ORF">CWS01_20875</name>
</gene>
<keyword evidence="8" id="KW-0547">Nucleotide-binding</keyword>
<keyword evidence="7 14" id="KW-0812">Transmembrane</keyword>
<dbReference type="SMART" id="SM00387">
    <property type="entry name" value="HATPase_c"/>
    <property type="match status" value="1"/>
</dbReference>
<comment type="catalytic activity">
    <reaction evidence="1">
        <text>ATP + protein L-histidine = ADP + protein N-phospho-L-histidine.</text>
        <dbReference type="EC" id="2.7.13.3"/>
    </reaction>
</comment>
<keyword evidence="9" id="KW-0418">Kinase</keyword>
<sequence>MLQNSDIRQHMKGNEMSIIKDFLLQLTLMVIPIFIYFTFVTEKVKSNKNRTIIMTILWGISILLCMSFPVNFGQNARLDLRIVPLLFGTLYGGFWPGILLSALIILYRLYFGISIGFYTTVLVILLSLPVILFFQKSFARSKKDKRVKVAGSLSFYYCLSGLVFLSVLRGFSIDYLKVQIIHLIFVVAVTWFFTMLNETIREIHQLRSEMQNSEKLRVVSELTSVFAHEIRNPMQVTRGFLQLLNDPDLSNEKKEYIQISIEELDRANEIINDFLSFGKPSINTNEKIGVGYQLERVVNIIQGYALNHNVEIKADILDNCWIYANPQKLNQSLINILKNAVESMPNGGIVWIGCTSTDDGHIKISIRDQGIGMTKQQIDRIGSPFYSLKEKGTGLGMTVSFQIIHSFEGKIKVNSKKDMGTEFIILLPQIT</sequence>
<keyword evidence="12" id="KW-0902">Two-component regulatory system</keyword>
<dbReference type="Pfam" id="PF02518">
    <property type="entry name" value="HATPase_c"/>
    <property type="match status" value="1"/>
</dbReference>
<evidence type="ECO:0000256" key="1">
    <source>
        <dbReference type="ARBA" id="ARBA00000085"/>
    </source>
</evidence>
<feature type="transmembrane region" description="Helical" evidence="14">
    <location>
        <begin position="155"/>
        <end position="173"/>
    </location>
</feature>
<keyword evidence="4" id="KW-1003">Cell membrane</keyword>
<dbReference type="AlphaFoldDB" id="A0A2N0YWX2"/>
<evidence type="ECO:0000256" key="12">
    <source>
        <dbReference type="ARBA" id="ARBA00023012"/>
    </source>
</evidence>
<evidence type="ECO:0000256" key="14">
    <source>
        <dbReference type="SAM" id="Phobius"/>
    </source>
</evidence>
<dbReference type="InterPro" id="IPR011620">
    <property type="entry name" value="Sig_transdc_His_kinase_LytS_TM"/>
</dbReference>
<dbReference type="InterPro" id="IPR004358">
    <property type="entry name" value="Sig_transdc_His_kin-like_C"/>
</dbReference>
<keyword evidence="11 14" id="KW-1133">Transmembrane helix</keyword>
<dbReference type="PRINTS" id="PR00344">
    <property type="entry name" value="BCTRLSENSOR"/>
</dbReference>
<dbReference type="InterPro" id="IPR005467">
    <property type="entry name" value="His_kinase_dom"/>
</dbReference>